<feature type="region of interest" description="Disordered" evidence="7">
    <location>
        <begin position="2415"/>
        <end position="2447"/>
    </location>
</feature>
<evidence type="ECO:0000259" key="8">
    <source>
        <dbReference type="SMART" id="SM01341"/>
    </source>
</evidence>
<dbReference type="GO" id="GO:0003677">
    <property type="term" value="F:DNA binding"/>
    <property type="evidence" value="ECO:0007669"/>
    <property type="project" value="UniProtKB-KW"/>
</dbReference>
<dbReference type="Gene3D" id="2.40.50.140">
    <property type="entry name" value="Nucleic acid-binding proteins"/>
    <property type="match status" value="3"/>
</dbReference>
<dbReference type="SUPFAM" id="SSF81872">
    <property type="entry name" value="BRCA2 helical domain"/>
    <property type="match status" value="1"/>
</dbReference>
<dbReference type="Pfam" id="PF00634">
    <property type="entry name" value="BRCA2"/>
    <property type="match status" value="8"/>
</dbReference>
<dbReference type="PANTHER" id="PTHR11289:SF0">
    <property type="entry name" value="BREAST CANCER TYPE 2 SUSCEPTIBILITY PROTEIN"/>
    <property type="match status" value="1"/>
</dbReference>
<keyword evidence="1" id="KW-0677">Repeat</keyword>
<dbReference type="PROSITE" id="PS50138">
    <property type="entry name" value="BRCA2_REPEAT"/>
    <property type="match status" value="8"/>
</dbReference>
<keyword evidence="5" id="KW-0234">DNA repair</keyword>
<dbReference type="Gene3D" id="6.10.70.10">
    <property type="match status" value="1"/>
</dbReference>
<dbReference type="Pfam" id="PF09121">
    <property type="entry name" value="Tower"/>
    <property type="match status" value="1"/>
</dbReference>
<evidence type="ECO:0000313" key="9">
    <source>
        <dbReference type="EMBL" id="ABP48762.1"/>
    </source>
</evidence>
<dbReference type="Pfam" id="PF22687">
    <property type="entry name" value="BRCA2_TR2"/>
    <property type="match status" value="1"/>
</dbReference>
<dbReference type="InterPro" id="IPR015187">
    <property type="entry name" value="BRCA2_OB_1"/>
</dbReference>
<sequence>MSAGYQGKTTFFEVFKTRCSESDLGPISLNWFEELTSEAPPYNYEISEDPGSKTEITEVNYFKTPQRKPFTYNQLASTPLIFKEQNVNCSLNSSPLSGPDHCKLDLGKDTAMDKELRKSHCVLKTKLGQANDVTSPPLSTCLSESPAVLRGAYRTPQREKPVAYGNLLYTPKLMKVNTPKHISESLGAEVDPDMSWSSSLATPPTLSSTVLIVRDGQTPGARTPDDTTIMLQKYLSQHGERPKRLDRSTSSVPNIENIHAEGYGTSQELEKMIDDSFDDGNNFKDHGGKMINMPNIMEEEICDPIINTPVEDDASFNFTGYIVGNLRKVKCDKTRKKYSKTKTNEYEDTKNLSKKENYSSASETELEYCYPLISKAENNEIQKSIKNVNEEMLEDDVPSSATQWSQLNLSGLDVTQIEKTPLPHISFCVQNSEERPANESNECSSLSTLKTVEIAAYKEDEEKITTPNKGSVMLLKQISPEISPPNAISQDRKNSKFKMRQTSEETVSMDFLECSSLCTVNASITTEAKVFENKLENPKSSLDDIICPEKHGLLSPNTDGKGSCATVSKRNSAPLNSTGIISHFKKRTKKFIYVVNNDSSYQGEKIQKTQEFGSVNCSASSHLELNSFEEHHEFTNAISDFLDSSIRRKCSQFDPKEETAPLTECDKTMMEEYFHESRFPHNEVTSQDLGFREVEMNKGELESDITETDNQSQSQERSYNDFSKRQRDSHVKECILTATCLSPRKHTEIELGNIAENSHFTTKNSTLHDSVDTSINSLTQLPQDPQELSVVIYGKKEPLCKVKQKLRFRRNSDSTFITNKVRSELKESFGNKGNQETEVLNEILGDDRELSSEKCKEMTSVSLGAQVNKNAGLFVSLRDQENTNLITEKTAIELYSEENLHFNEENFIFQTIDKKNIRVTDSSEEFFATSFCYLEESIPKNSTEIDYKQTVQELFMEDSFSSEMVPVFTRDSQDKNQNSKLACECISQSKSSYSKSTIDTNMKPKRNEENYLGKWAQNFDPDSNKSFGCGFKTASNKEIILSEHNIKKGKLFFKDIEQYYNSSSVEVVNSSISVAAENIKTDSDSKKQEKNSFPAWKSEPSHIISKDVQSNIFVLNEKEIDPALEDLCSEKDLDLNHSLTASQKAEITELSTILEETGSQFEFTQFRKQSSTVQTLDISTNKADELGNLNTFELQMGVELGDHFGAEYETDNNRSPVQVDLNVNSEVVINVKQRTVYLPKSNSEQGASTDIFTESEFKGFCSALGRKMNVSNEALQKAMKLFSDIEEIGEGTPLQNLRNGPLDRSQKSNIVPAFKIANYANNSKDFKGKDAKPQSNAENNTGIFVEENMLNCSRDPENKQSSSPLFISSHKDSSKLKGSVEPDSDNSQREKNDLSSIDQQNYPKMSIQLIRQENYPVKGGLLDLNCLGKAVKDEKIFASNVSGIEELVSNQEEQKMRENENSSHLQSFQTASGRNIMVSKDSFSKVAHLFAEECSVKELNDFSFPFTLKMLNTALNKSVESSGKKSENLAENEIEEMAVATKKELMPIQKGPKIENKKWKEYNMVGFHTASGKEVTISKESLTKVKHFFVEENLENDVTNIKNLETEFLNEREKINEKLVQAYEMVKLNNSQVCEEMQSFQDNDEKVLPVRTTDLPKITDSILSNEPSNNVLFEEKLSEIKENCILSDAKQSTGLPVEMSGLGFYTGHGKSVPVSETSLLEARKWLKEIDLGGKTKASGMFVSSVDVKEDSDIHVKKSVPLYTSNNTSSIDDKNISDKQDAVFLSNSMSSIKHNLKHDTEGSDFCHSNDADFFSEHISDKVMSCLKAQPPAFTTASGKTVHISNEAVQKAREMFINNGDKFLKPNIENKSENNQMKNVKDPSKILENKDISPKSFDGKKRNLSVNEGSFSNKIYSKKAQLENISAGIALEMDSEVSHCQINSKTSDLYKSTIGKQPKGSSSVGIFCTANGKPVQVSDNSLKKARQVFSEIANDSEQLLSIKGSESHPETLIGEENAMLYAKINLPAQKDYLSNMQNLYNNSGFNTASGKQVLISESALQKVKGMLVEFDLMRNECLESIQDVTPKGLSPVLCIEGSETPKHIVNSKSKEICNKELHFSNNCNVEISSSENSRIIEVSCAQFKQDMIHPLLETKLTPAKEISFLKKGQVGLKDVDMESSEAIDGLPVKRNLQVSSPNSKAQETSMEREAVEIAKAFMQDDEFTDSELPHNAKKSFFTYKNNEERILTNSRFGKRRMEERASYGEPPIKRKLLYEFDRAVENQAKSLKPSKSSPDGTMKDRRKLMHHISLKPVTCDPFSTAKEWRQMRYPNFTAPGQELASKYHFLKHQTLENSSHNLLLQSPSYKDSSTDNGKVKSISVRGKPAKVFVPPFKTNSNSSTATDDEFVRKRLKVKVKEYTPENEKQKYGDAHNSGDSENNENYLSDKDNSNQATTDIFKECGNLHLEMIENLQHAREMQDMRIKKKQTQKIHPQAGSLYLRKTSTLPRSSLRVVVEGKVPSTYSSKQLYMYGITKQCLKINSKNSESFKFHSEDYFSKEHLLDGNGIQLADGGWLIPTDEGKLGKEEFYRALCDTPGVDPKLITKTWVYNHYRWIIWKLAAMEFTFPKEFASRCLTPEWVLLQLKYRYDIEIDESRRSAIKKIMERDETPAKTLVLCVSEIISSGTNISITANSKNNSVETKKESAVIEVTDGWYAIKALLDSSLLAILQKGKLTTGQKIITHGAELIGSQEACTPLEAPESLMLKLSANSTRPARWYAKLGFFSDPRPFPLPLSSLFSEGGNVGCVDIVVQRVYPTQWMEKTLSGSYIFRNERAEEKEALKYAECQQKKLEALLTKIQAEFEKHEENSATQHRQSHILTRQQVRALQDGADLYEAVKNAPDPAYVEGCFSKEQLRTLNHHRQILNDKKQEQLQAEFRKAIAAAELEEHGLAKRDVTTVWKLRVVNYKKHEKDSVILSIWRPLSDIYALLKEGNRYRIYNLATSPSKSKSDRAHIRLTATKKTQYQQLPVSHEALSQVYQPREAVPLDKLMEPSFRPLCAEVDVVGVVISVTKKPGVAPLVYLSDEYYNLLAVKFWIDLNEDVIKLHTLIAASNLQWKTESRAGIPMLFAGEFSVFSASPKQSHFQERFNKLKNSVENIDLFCDGAEKKLSHLLDTHNSKQPNAVREYNLDSPSPQAKLGLGPMISPFHREPNHHCPEGNSGATISSVKISPTSDCRGDRKMDDPKICKKRRSLDFLSRLPLPPPISPIRTFVSPAAQKAFQPPRSCGNKYNVPVKKNTSNSPQMTIKTLSGTTMAENDLIADEELALINTQALLPNSSE</sequence>
<organism evidence="9">
    <name type="scientific">Monodelphis domestica</name>
    <name type="common">Gray short-tailed opossum</name>
    <dbReference type="NCBI Taxonomy" id="13616"/>
    <lineage>
        <taxon>Eukaryota</taxon>
        <taxon>Metazoa</taxon>
        <taxon>Chordata</taxon>
        <taxon>Craniata</taxon>
        <taxon>Vertebrata</taxon>
        <taxon>Euteleostomi</taxon>
        <taxon>Mammalia</taxon>
        <taxon>Metatheria</taxon>
        <taxon>Didelphimorphia</taxon>
        <taxon>Didelphidae</taxon>
        <taxon>Monodelphis</taxon>
    </lineage>
</organism>
<dbReference type="Pfam" id="PF21318">
    <property type="entry name" value="BRCA2DBD_OB2"/>
    <property type="match status" value="1"/>
</dbReference>
<evidence type="ECO:0000256" key="2">
    <source>
        <dbReference type="ARBA" id="ARBA00022763"/>
    </source>
</evidence>
<keyword evidence="6" id="KW-0175">Coiled coil</keyword>
<dbReference type="Pfam" id="PF09169">
    <property type="entry name" value="BRCA-2_helical"/>
    <property type="match status" value="1"/>
</dbReference>
<dbReference type="FunFam" id="2.40.50.140:FF:000205">
    <property type="entry name" value="Breast cancer susceptibility protein 2"/>
    <property type="match status" value="1"/>
</dbReference>
<dbReference type="SUPFAM" id="SSF81878">
    <property type="entry name" value="BRCA2 tower domain"/>
    <property type="match status" value="1"/>
</dbReference>
<dbReference type="GO" id="GO:0000724">
    <property type="term" value="P:double-strand break repair via homologous recombination"/>
    <property type="evidence" value="ECO:0007669"/>
    <property type="project" value="InterPro"/>
</dbReference>
<dbReference type="PIRSF" id="PIRSF002397">
    <property type="entry name" value="BRCA2"/>
    <property type="match status" value="1"/>
</dbReference>
<dbReference type="InterPro" id="IPR015525">
    <property type="entry name" value="BRCA2"/>
</dbReference>
<evidence type="ECO:0000256" key="4">
    <source>
        <dbReference type="ARBA" id="ARBA00023172"/>
    </source>
</evidence>
<dbReference type="SMART" id="SM01341">
    <property type="entry name" value="Tower"/>
    <property type="match status" value="1"/>
</dbReference>
<feature type="non-terminal residue" evidence="9">
    <location>
        <position position="3337"/>
    </location>
</feature>
<feature type="region of interest" description="Disordered" evidence="7">
    <location>
        <begin position="1353"/>
        <end position="1400"/>
    </location>
</feature>
<dbReference type="SUPFAM" id="SSF50249">
    <property type="entry name" value="Nucleic acid-binding proteins"/>
    <property type="match status" value="3"/>
</dbReference>
<dbReference type="InterPro" id="IPR002093">
    <property type="entry name" value="BRCA2_repeat"/>
</dbReference>
<evidence type="ECO:0000256" key="3">
    <source>
        <dbReference type="ARBA" id="ARBA00023125"/>
    </source>
</evidence>
<feature type="region of interest" description="Disordered" evidence="7">
    <location>
        <begin position="3215"/>
        <end position="3241"/>
    </location>
</feature>
<feature type="compositionally biased region" description="Polar residues" evidence="7">
    <location>
        <begin position="3218"/>
        <end position="3231"/>
    </location>
</feature>
<dbReference type="InterPro" id="IPR012340">
    <property type="entry name" value="NA-bd_OB-fold"/>
</dbReference>
<proteinExistence type="evidence at transcript level"/>
<feature type="coiled-coil region" evidence="6">
    <location>
        <begin position="2838"/>
        <end position="2865"/>
    </location>
</feature>
<evidence type="ECO:0000256" key="6">
    <source>
        <dbReference type="SAM" id="Coils"/>
    </source>
</evidence>
<dbReference type="Pfam" id="PF09103">
    <property type="entry name" value="BRCA-2_OB1"/>
    <property type="match status" value="1"/>
</dbReference>
<dbReference type="EMBL" id="EF508680">
    <property type="protein sequence ID" value="ABP48762.1"/>
    <property type="molecule type" value="mRNA"/>
</dbReference>
<dbReference type="InterPro" id="IPR036315">
    <property type="entry name" value="BRCA2_hlx_sf"/>
</dbReference>
<feature type="domain" description="Tower" evidence="8">
    <location>
        <begin position="2817"/>
        <end position="2858"/>
    </location>
</feature>
<dbReference type="SMR" id="A4ZZ89"/>
<dbReference type="CDD" id="cd04493">
    <property type="entry name" value="BRCA2DBD_OB1"/>
    <property type="match status" value="1"/>
</dbReference>
<feature type="compositionally biased region" description="Polar residues" evidence="7">
    <location>
        <begin position="708"/>
        <end position="717"/>
    </location>
</feature>
<feature type="compositionally biased region" description="Basic and acidic residues" evidence="7">
    <location>
        <begin position="1369"/>
        <end position="1393"/>
    </location>
</feature>
<dbReference type="InterPro" id="IPR055077">
    <property type="entry name" value="BRCA2_TR2"/>
</dbReference>
<feature type="region of interest" description="Disordered" evidence="7">
    <location>
        <begin position="701"/>
        <end position="724"/>
    </location>
</feature>
<feature type="compositionally biased region" description="Basic and acidic residues" evidence="7">
    <location>
        <begin position="2415"/>
        <end position="2432"/>
    </location>
</feature>
<dbReference type="InterPro" id="IPR015188">
    <property type="entry name" value="BRCA2_OB_3"/>
</dbReference>
<accession>A4ZZ89</accession>
<keyword evidence="4" id="KW-0233">DNA recombination</keyword>
<dbReference type="InterPro" id="IPR015252">
    <property type="entry name" value="BRCA2_hlx"/>
</dbReference>
<dbReference type="InterPro" id="IPR048262">
    <property type="entry name" value="BRCA2_OB_2_dom"/>
</dbReference>
<keyword evidence="3" id="KW-0238">DNA-binding</keyword>
<keyword evidence="2" id="KW-0227">DNA damage</keyword>
<protein>
    <submittedName>
        <fullName evidence="9">BRCA2</fullName>
    </submittedName>
</protein>
<dbReference type="InterPro" id="IPR015205">
    <property type="entry name" value="Tower_dom"/>
</dbReference>
<reference evidence="9" key="1">
    <citation type="submission" date="2007-03" db="EMBL/GenBank/DDBJ databases">
        <authorList>
            <person name="Tavtigian S.V."/>
            <person name="Babikyan D."/>
            <person name="Voegele C."/>
            <person name="Samollow P.B."/>
        </authorList>
    </citation>
    <scope>NUCLEOTIDE SEQUENCE</scope>
</reference>
<dbReference type="Pfam" id="PF09104">
    <property type="entry name" value="BRCA-2_OB3"/>
    <property type="match status" value="1"/>
</dbReference>
<evidence type="ECO:0000256" key="5">
    <source>
        <dbReference type="ARBA" id="ARBA00023204"/>
    </source>
</evidence>
<name>A4ZZ89_MONDO</name>
<evidence type="ECO:0000256" key="1">
    <source>
        <dbReference type="ARBA" id="ARBA00022737"/>
    </source>
</evidence>
<dbReference type="CDD" id="cd04494">
    <property type="entry name" value="BRCA2DBD_OB2"/>
    <property type="match status" value="1"/>
</dbReference>
<dbReference type="PANTHER" id="PTHR11289">
    <property type="entry name" value="BREAST CANCER TYPE 2 SUSCEPTIBILITY PROTEIN BRCA2"/>
    <property type="match status" value="1"/>
</dbReference>
<gene>
    <name evidence="9" type="primary">brca2</name>
</gene>
<evidence type="ECO:0000256" key="7">
    <source>
        <dbReference type="SAM" id="MobiDB-lite"/>
    </source>
</evidence>